<sequence>MLSVVTLTDVFGGNGEDRTLTTSKKKAAISFALNQWFNERKFFTWPNKCNPTCCSFKAMMYDKGRFVGCSIAQCDNLDNGGLFMPRAIQIVCGFEPMTFSTQPYEGGDLDCPHDYPVRREDGLCAAA</sequence>
<dbReference type="Proteomes" id="UP000270296">
    <property type="component" value="Unassembled WGS sequence"/>
</dbReference>
<name>A0A183IMD7_9BILA</name>
<dbReference type="Gene3D" id="3.40.33.10">
    <property type="entry name" value="CAP"/>
    <property type="match status" value="1"/>
</dbReference>
<dbReference type="SUPFAM" id="SSF55797">
    <property type="entry name" value="PR-1-like"/>
    <property type="match status" value="1"/>
</dbReference>
<proteinExistence type="predicted"/>
<reference evidence="2 3" key="2">
    <citation type="submission" date="2018-11" db="EMBL/GenBank/DDBJ databases">
        <authorList>
            <consortium name="Pathogen Informatics"/>
        </authorList>
    </citation>
    <scope>NUCLEOTIDE SEQUENCE [LARGE SCALE GENOMIC DNA]</scope>
</reference>
<dbReference type="EMBL" id="UZAM01008541">
    <property type="protein sequence ID" value="VDP05393.1"/>
    <property type="molecule type" value="Genomic_DNA"/>
</dbReference>
<evidence type="ECO:0000259" key="1">
    <source>
        <dbReference type="Pfam" id="PF00188"/>
    </source>
</evidence>
<protein>
    <submittedName>
        <fullName evidence="4">SCP domain-containing protein</fullName>
    </submittedName>
</protein>
<keyword evidence="3" id="KW-1185">Reference proteome</keyword>
<dbReference type="AlphaFoldDB" id="A0A183IMD7"/>
<dbReference type="InterPro" id="IPR014044">
    <property type="entry name" value="CAP_dom"/>
</dbReference>
<dbReference type="WBParaSite" id="SBAD_0000497901-mRNA-1">
    <property type="protein sequence ID" value="SBAD_0000497901-mRNA-1"/>
    <property type="gene ID" value="SBAD_0000497901"/>
</dbReference>
<reference evidence="4" key="1">
    <citation type="submission" date="2016-06" db="UniProtKB">
        <authorList>
            <consortium name="WormBaseParasite"/>
        </authorList>
    </citation>
    <scope>IDENTIFICATION</scope>
</reference>
<evidence type="ECO:0000313" key="3">
    <source>
        <dbReference type="Proteomes" id="UP000270296"/>
    </source>
</evidence>
<gene>
    <name evidence="2" type="ORF">SBAD_LOCUS4783</name>
</gene>
<evidence type="ECO:0000313" key="2">
    <source>
        <dbReference type="EMBL" id="VDP05393.1"/>
    </source>
</evidence>
<feature type="domain" description="SCP" evidence="1">
    <location>
        <begin position="21"/>
        <end position="79"/>
    </location>
</feature>
<organism evidence="4">
    <name type="scientific">Soboliphyme baturini</name>
    <dbReference type="NCBI Taxonomy" id="241478"/>
    <lineage>
        <taxon>Eukaryota</taxon>
        <taxon>Metazoa</taxon>
        <taxon>Ecdysozoa</taxon>
        <taxon>Nematoda</taxon>
        <taxon>Enoplea</taxon>
        <taxon>Dorylaimia</taxon>
        <taxon>Dioctophymatida</taxon>
        <taxon>Dioctophymatoidea</taxon>
        <taxon>Soboliphymatidae</taxon>
        <taxon>Soboliphyme</taxon>
    </lineage>
</organism>
<dbReference type="InterPro" id="IPR035940">
    <property type="entry name" value="CAP_sf"/>
</dbReference>
<evidence type="ECO:0000313" key="4">
    <source>
        <dbReference type="WBParaSite" id="SBAD_0000497901-mRNA-1"/>
    </source>
</evidence>
<dbReference type="Pfam" id="PF00188">
    <property type="entry name" value="CAP"/>
    <property type="match status" value="1"/>
</dbReference>
<dbReference type="OrthoDB" id="414826at2759"/>
<accession>A0A183IMD7</accession>